<dbReference type="OrthoDB" id="1737167at2759"/>
<dbReference type="PANTHER" id="PTHR13302:SF8">
    <property type="entry name" value="CONSERVED OLIGOMERIC GOLGI COMPLEX SUBUNIT 3"/>
    <property type="match status" value="1"/>
</dbReference>
<organism evidence="1 2">
    <name type="scientific">Olea europaea subsp. europaea</name>
    <dbReference type="NCBI Taxonomy" id="158383"/>
    <lineage>
        <taxon>Eukaryota</taxon>
        <taxon>Viridiplantae</taxon>
        <taxon>Streptophyta</taxon>
        <taxon>Embryophyta</taxon>
        <taxon>Tracheophyta</taxon>
        <taxon>Spermatophyta</taxon>
        <taxon>Magnoliopsida</taxon>
        <taxon>eudicotyledons</taxon>
        <taxon>Gunneridae</taxon>
        <taxon>Pentapetalae</taxon>
        <taxon>asterids</taxon>
        <taxon>lamiids</taxon>
        <taxon>Lamiales</taxon>
        <taxon>Oleaceae</taxon>
        <taxon>Oleeae</taxon>
        <taxon>Olea</taxon>
    </lineage>
</organism>
<dbReference type="Gramene" id="OE9A020781T3">
    <property type="protein sequence ID" value="OE9A020781C3"/>
    <property type="gene ID" value="OE9A020781"/>
</dbReference>
<dbReference type="GO" id="GO:0007030">
    <property type="term" value="P:Golgi organization"/>
    <property type="evidence" value="ECO:0007669"/>
    <property type="project" value="TreeGrafter"/>
</dbReference>
<dbReference type="GO" id="GO:0006886">
    <property type="term" value="P:intracellular protein transport"/>
    <property type="evidence" value="ECO:0007669"/>
    <property type="project" value="InterPro"/>
</dbReference>
<comment type="caution">
    <text evidence="1">The sequence shown here is derived from an EMBL/GenBank/DDBJ whole genome shotgun (WGS) entry which is preliminary data.</text>
</comment>
<accession>A0A8S0U870</accession>
<keyword evidence="2" id="KW-1185">Reference proteome</keyword>
<dbReference type="AlphaFoldDB" id="A0A8S0U870"/>
<dbReference type="EMBL" id="CACTIH010007461">
    <property type="protein sequence ID" value="CAA3013951.1"/>
    <property type="molecule type" value="Genomic_DNA"/>
</dbReference>
<dbReference type="GO" id="GO:0005801">
    <property type="term" value="C:cis-Golgi network"/>
    <property type="evidence" value="ECO:0007669"/>
    <property type="project" value="InterPro"/>
</dbReference>
<reference evidence="1 2" key="1">
    <citation type="submission" date="2019-12" db="EMBL/GenBank/DDBJ databases">
        <authorList>
            <person name="Alioto T."/>
            <person name="Alioto T."/>
            <person name="Gomez Garrido J."/>
        </authorList>
    </citation>
    <scope>NUCLEOTIDE SEQUENCE [LARGE SCALE GENOMIC DNA]</scope>
</reference>
<gene>
    <name evidence="1" type="ORF">OLEA9_A020781</name>
</gene>
<dbReference type="Proteomes" id="UP000594638">
    <property type="component" value="Unassembled WGS sequence"/>
</dbReference>
<dbReference type="GO" id="GO:0006891">
    <property type="term" value="P:intra-Golgi vesicle-mediated transport"/>
    <property type="evidence" value="ECO:0007669"/>
    <property type="project" value="TreeGrafter"/>
</dbReference>
<dbReference type="InterPro" id="IPR007265">
    <property type="entry name" value="COG_su3"/>
</dbReference>
<dbReference type="EMBL" id="CACTIH010007461">
    <property type="protein sequence ID" value="CAA3013952.1"/>
    <property type="molecule type" value="Genomic_DNA"/>
</dbReference>
<sequence length="130" mass="14689">MISSRFVKDLCIKVTAVKVALSLGNQNQKVESAIAKPLKDQAFATPEKVSELVLKVSSAIQQELPNAMAKMKLYLQNPPTRAILFKPNKHDIFSLNTSKLFSTYDFSWLDGHLTQSFGWCGKERLREWGM</sequence>
<evidence type="ECO:0000313" key="1">
    <source>
        <dbReference type="EMBL" id="CAA3013951.1"/>
    </source>
</evidence>
<dbReference type="GO" id="GO:0017119">
    <property type="term" value="C:Golgi transport complex"/>
    <property type="evidence" value="ECO:0007669"/>
    <property type="project" value="TreeGrafter"/>
</dbReference>
<proteinExistence type="predicted"/>
<name>A0A8S0U870_OLEEU</name>
<dbReference type="PANTHER" id="PTHR13302">
    <property type="entry name" value="CONSERVED OLIGOMERIC GOLGI COMPLEX COMPONENT 3"/>
    <property type="match status" value="1"/>
</dbReference>
<dbReference type="Gramene" id="OE9A020781T1">
    <property type="protein sequence ID" value="OE9A020781C1"/>
    <property type="gene ID" value="OE9A020781"/>
</dbReference>
<dbReference type="GO" id="GO:0016020">
    <property type="term" value="C:membrane"/>
    <property type="evidence" value="ECO:0007669"/>
    <property type="project" value="InterPro"/>
</dbReference>
<evidence type="ECO:0000313" key="2">
    <source>
        <dbReference type="Proteomes" id="UP000594638"/>
    </source>
</evidence>
<dbReference type="Gramene" id="OE9A020781T4">
    <property type="protein sequence ID" value="OE9A020781C4"/>
    <property type="gene ID" value="OE9A020781"/>
</dbReference>
<protein>
    <submittedName>
        <fullName evidence="1">Conserved oligomeric Golgi complex subunit 3</fullName>
    </submittedName>
</protein>